<evidence type="ECO:0000313" key="2">
    <source>
        <dbReference type="EMBL" id="UPM45058.1"/>
    </source>
</evidence>
<feature type="compositionally biased region" description="Polar residues" evidence="1">
    <location>
        <begin position="259"/>
        <end position="279"/>
    </location>
</feature>
<geneLocation type="plasmid" evidence="2 3">
    <name>unnamed3</name>
</geneLocation>
<dbReference type="RefSeq" id="WP_247995712.1">
    <property type="nucleotide sequence ID" value="NZ_CP096022.1"/>
</dbReference>
<feature type="region of interest" description="Disordered" evidence="1">
    <location>
        <begin position="1"/>
        <end position="44"/>
    </location>
</feature>
<keyword evidence="2" id="KW-0614">Plasmid</keyword>
<name>A0A8U0A9B4_9EURY</name>
<evidence type="ECO:0000256" key="1">
    <source>
        <dbReference type="SAM" id="MobiDB-lite"/>
    </source>
</evidence>
<gene>
    <name evidence="2" type="ORF">MW046_18565</name>
</gene>
<organism evidence="2 3">
    <name type="scientific">Halocatena salina</name>
    <dbReference type="NCBI Taxonomy" id="2934340"/>
    <lineage>
        <taxon>Archaea</taxon>
        <taxon>Methanobacteriati</taxon>
        <taxon>Methanobacteriota</taxon>
        <taxon>Stenosarchaea group</taxon>
        <taxon>Halobacteria</taxon>
        <taxon>Halobacteriales</taxon>
        <taxon>Natronomonadaceae</taxon>
        <taxon>Halocatena</taxon>
    </lineage>
</organism>
<dbReference type="AlphaFoldDB" id="A0A8U0A9B4"/>
<feature type="region of interest" description="Disordered" evidence="1">
    <location>
        <begin position="258"/>
        <end position="317"/>
    </location>
</feature>
<proteinExistence type="predicted"/>
<reference evidence="2" key="1">
    <citation type="submission" date="2022-04" db="EMBL/GenBank/DDBJ databases">
        <title>Halocatena sp. nov., isolated from a salt lake.</title>
        <authorList>
            <person name="Cui H.-L."/>
        </authorList>
    </citation>
    <scope>NUCLEOTIDE SEQUENCE</scope>
    <source>
        <strain evidence="2">AD-1</strain>
        <plasmid evidence="2">unnamed3</plasmid>
    </source>
</reference>
<keyword evidence="3" id="KW-1185">Reference proteome</keyword>
<dbReference type="GeneID" id="71930094"/>
<accession>A0A8U0A9B4</accession>
<feature type="compositionally biased region" description="Basic and acidic residues" evidence="1">
    <location>
        <begin position="27"/>
        <end position="37"/>
    </location>
</feature>
<evidence type="ECO:0000313" key="3">
    <source>
        <dbReference type="Proteomes" id="UP000831768"/>
    </source>
</evidence>
<dbReference type="KEGG" id="haad:MW046_18565"/>
<dbReference type="EMBL" id="CP096022">
    <property type="protein sequence ID" value="UPM45058.1"/>
    <property type="molecule type" value="Genomic_DNA"/>
</dbReference>
<sequence>MNAFTSDTNDSVEETVERLSEVVGEASTEHSETRSDGIDVEPAPENALELVEDAETGVESLLASVNDGTAEEIRNDIEDLRAVIQETSELLETIDLTQASDAIDHGDIDEAIDASEISTAIAEGEAGKAVKYSALLQLIEFEELLDAIDVRELKQNKDEFETAVTEFVDENDGSDWIVFDVLRWLVETTVGGTDGDMGITDSIDDAGDAAGMASGTEGQMKQAAMQSKLLDAVEEFREGILETHDHLAELREQAEHVTETTGDIGQPSSRNPTAYSTMPSHGHPRFETKFSTVPRDTRHSTVSNPPRIYGSRFDTQR</sequence>
<protein>
    <submittedName>
        <fullName evidence="2">Uncharacterized protein</fullName>
    </submittedName>
</protein>
<dbReference type="Proteomes" id="UP000831768">
    <property type="component" value="Plasmid unnamed3"/>
</dbReference>